<dbReference type="EMBL" id="JAAISW010000067">
    <property type="protein sequence ID" value="NSJ46460.1"/>
    <property type="molecule type" value="Genomic_DNA"/>
</dbReference>
<dbReference type="FunFam" id="3.30.565.10:FF:000010">
    <property type="entry name" value="Sensor histidine kinase RcsC"/>
    <property type="match status" value="1"/>
</dbReference>
<name>A0A829W4H7_9FIRM</name>
<feature type="modified residue" description="4-aspartylphosphate" evidence="10">
    <location>
        <position position="646"/>
    </location>
</feature>
<evidence type="ECO:0000313" key="16">
    <source>
        <dbReference type="EMBL" id="QIX90218.1"/>
    </source>
</evidence>
<dbReference type="InterPro" id="IPR001789">
    <property type="entry name" value="Sig_transdc_resp-reg_receiver"/>
</dbReference>
<dbReference type="PROSITE" id="PS50109">
    <property type="entry name" value="HIS_KIN"/>
    <property type="match status" value="1"/>
</dbReference>
<evidence type="ECO:0000256" key="6">
    <source>
        <dbReference type="ARBA" id="ARBA00022777"/>
    </source>
</evidence>
<dbReference type="Pfam" id="PF00072">
    <property type="entry name" value="Response_reg"/>
    <property type="match status" value="2"/>
</dbReference>
<dbReference type="EC" id="2.7.13.3" evidence="3"/>
<keyword evidence="11" id="KW-0812">Transmembrane</keyword>
<evidence type="ECO:0000313" key="18">
    <source>
        <dbReference type="Proteomes" id="UP000501069"/>
    </source>
</evidence>
<dbReference type="InterPro" id="IPR011006">
    <property type="entry name" value="CheY-like_superfamily"/>
</dbReference>
<dbReference type="SMART" id="SM00387">
    <property type="entry name" value="HATPase_c"/>
    <property type="match status" value="1"/>
</dbReference>
<comment type="catalytic activity">
    <reaction evidence="1">
        <text>ATP + protein L-histidine = ADP + protein N-phospho-L-histidine.</text>
        <dbReference type="EC" id="2.7.13.3"/>
    </reaction>
</comment>
<evidence type="ECO:0000256" key="8">
    <source>
        <dbReference type="ARBA" id="ARBA00024867"/>
    </source>
</evidence>
<dbReference type="PRINTS" id="PR00344">
    <property type="entry name" value="BCTRLSENSOR"/>
</dbReference>
<dbReference type="Proteomes" id="UP000501069">
    <property type="component" value="Chromosome"/>
</dbReference>
<feature type="transmembrane region" description="Helical" evidence="11">
    <location>
        <begin position="301"/>
        <end position="323"/>
    </location>
</feature>
<dbReference type="SMART" id="SM00388">
    <property type="entry name" value="HisKA"/>
    <property type="match status" value="1"/>
</dbReference>
<feature type="domain" description="Response regulatory" evidence="13">
    <location>
        <begin position="734"/>
        <end position="854"/>
    </location>
</feature>
<feature type="transmembrane region" description="Helical" evidence="11">
    <location>
        <begin position="6"/>
        <end position="28"/>
    </location>
</feature>
<evidence type="ECO:0000256" key="4">
    <source>
        <dbReference type="ARBA" id="ARBA00018672"/>
    </source>
</evidence>
<comment type="function">
    <text evidence="8">May play the central regulatory role in sporulation. It may be an element of the effector pathway responsible for the activation of sporulation genes in response to nutritional stress. Spo0A may act in concert with spo0H (a sigma factor) to control the expression of some genes that are critical to the sporulation process.</text>
</comment>
<keyword evidence="6" id="KW-0418">Kinase</keyword>
<dbReference type="SMART" id="SM00448">
    <property type="entry name" value="REC"/>
    <property type="match status" value="2"/>
</dbReference>
<dbReference type="AlphaFoldDB" id="A0A829W4H7"/>
<dbReference type="Pfam" id="PF02518">
    <property type="entry name" value="HATPase_c"/>
    <property type="match status" value="1"/>
</dbReference>
<evidence type="ECO:0000259" key="13">
    <source>
        <dbReference type="PROSITE" id="PS50110"/>
    </source>
</evidence>
<evidence type="ECO:0000256" key="1">
    <source>
        <dbReference type="ARBA" id="ARBA00000085"/>
    </source>
</evidence>
<evidence type="ECO:0000256" key="10">
    <source>
        <dbReference type="PROSITE-ProRule" id="PRU00169"/>
    </source>
</evidence>
<evidence type="ECO:0000256" key="3">
    <source>
        <dbReference type="ARBA" id="ARBA00012438"/>
    </source>
</evidence>
<dbReference type="SUPFAM" id="SSF55874">
    <property type="entry name" value="ATPase domain of HSP90 chaperone/DNA topoisomerase II/histidine kinase"/>
    <property type="match status" value="1"/>
</dbReference>
<gene>
    <name evidence="14" type="ORF">Ccl03g_20110</name>
    <name evidence="16" type="ORF">FOC47_06250</name>
    <name evidence="15" type="ORF">G5B26_23460</name>
</gene>
<evidence type="ECO:0000313" key="14">
    <source>
        <dbReference type="EMBL" id="GEA36298.1"/>
    </source>
</evidence>
<evidence type="ECO:0000313" key="15">
    <source>
        <dbReference type="EMBL" id="NSJ46460.1"/>
    </source>
</evidence>
<protein>
    <recommendedName>
        <fullName evidence="9">Circadian input-output histidine kinase CikA</fullName>
        <ecNumber evidence="3">2.7.13.3</ecNumber>
    </recommendedName>
    <alternativeName>
        <fullName evidence="4">Stage 0 sporulation protein A homolog</fullName>
    </alternativeName>
</protein>
<dbReference type="CDD" id="cd00082">
    <property type="entry name" value="HisKA"/>
    <property type="match status" value="1"/>
</dbReference>
<evidence type="ECO:0000313" key="17">
    <source>
        <dbReference type="Proteomes" id="UP000315200"/>
    </source>
</evidence>
<evidence type="ECO:0000313" key="19">
    <source>
        <dbReference type="Proteomes" id="UP000719916"/>
    </source>
</evidence>
<dbReference type="Gene3D" id="1.10.287.130">
    <property type="match status" value="1"/>
</dbReference>
<dbReference type="PROSITE" id="PS50110">
    <property type="entry name" value="RESPONSE_REGULATORY"/>
    <property type="match status" value="2"/>
</dbReference>
<organism evidence="14 17">
    <name type="scientific">Enterocloster clostridioformis</name>
    <dbReference type="NCBI Taxonomy" id="1531"/>
    <lineage>
        <taxon>Bacteria</taxon>
        <taxon>Bacillati</taxon>
        <taxon>Bacillota</taxon>
        <taxon>Clostridia</taxon>
        <taxon>Lachnospirales</taxon>
        <taxon>Lachnospiraceae</taxon>
        <taxon>Enterocloster</taxon>
    </lineage>
</organism>
<reference evidence="15" key="4">
    <citation type="submission" date="2020-02" db="EMBL/GenBank/DDBJ databases">
        <authorList>
            <person name="Littmann E."/>
            <person name="Sorbara M."/>
        </authorList>
    </citation>
    <scope>NUCLEOTIDE SEQUENCE</scope>
    <source>
        <strain evidence="15">MSK.2.26</strain>
    </source>
</reference>
<reference evidence="14 17" key="1">
    <citation type="submission" date="2019-06" db="EMBL/GenBank/DDBJ databases">
        <title>Draft genome sequence of [Clostridium] clostridioforme NBRC 113352.</title>
        <authorList>
            <person name="Miura T."/>
            <person name="Furukawa M."/>
            <person name="Shimamura M."/>
            <person name="Ohyama Y."/>
            <person name="Yamazoe A."/>
            <person name="Kawasaki H."/>
        </authorList>
    </citation>
    <scope>NUCLEOTIDE SEQUENCE [LARGE SCALE GENOMIC DNA]</scope>
    <source>
        <strain evidence="14 17">NBRC 113352</strain>
    </source>
</reference>
<feature type="domain" description="Histidine kinase" evidence="12">
    <location>
        <begin position="353"/>
        <end position="578"/>
    </location>
</feature>
<reference evidence="16 18" key="2">
    <citation type="submission" date="2019-11" db="EMBL/GenBank/DDBJ databases">
        <title>FDA dAtabase for Regulatory Grade micrObial Sequences (FDA-ARGOS): Supporting development and validation of Infectious Disease Dx tests.</title>
        <authorList>
            <person name="Turner S."/>
            <person name="Byrd R."/>
            <person name="Tallon L."/>
            <person name="Sadzewicz L."/>
            <person name="Vavikolanu K."/>
            <person name="Mehta A."/>
            <person name="Aluvathingal J."/>
            <person name="Nadendla S."/>
            <person name="Myers T."/>
            <person name="Yan Y."/>
            <person name="Sichtig H."/>
        </authorList>
    </citation>
    <scope>NUCLEOTIDE SEQUENCE [LARGE SCALE GENOMIC DNA]</scope>
    <source>
        <strain evidence="16 18">FDAARGOS_739</strain>
    </source>
</reference>
<reference evidence="15 19" key="3">
    <citation type="journal article" date="2020" name="Cell Host Microbe">
        <title>Functional and Genomic Variation between Human-Derived Isolates of Lachnospiraceae Reveals Inter- and Intra-Species Diversity.</title>
        <authorList>
            <person name="Sorbara M.T."/>
            <person name="Littmann E.R."/>
            <person name="Fontana E."/>
            <person name="Moody T.U."/>
            <person name="Kohout C.E."/>
            <person name="Gjonbalaj M."/>
            <person name="Eaton V."/>
            <person name="Seok R."/>
            <person name="Leiner I.M."/>
            <person name="Pamer E.G."/>
        </authorList>
    </citation>
    <scope>NUCLEOTIDE SEQUENCE [LARGE SCALE GENOMIC DNA]</scope>
    <source>
        <strain evidence="15 19">MSK.2.26</strain>
    </source>
</reference>
<dbReference type="GeneID" id="57960761"/>
<dbReference type="CDD" id="cd16922">
    <property type="entry name" value="HATPase_EvgS-ArcB-TorS-like"/>
    <property type="match status" value="1"/>
</dbReference>
<dbReference type="Gene3D" id="3.40.50.2300">
    <property type="match status" value="2"/>
</dbReference>
<keyword evidence="5 10" id="KW-0597">Phosphoprotein</keyword>
<evidence type="ECO:0000256" key="5">
    <source>
        <dbReference type="ARBA" id="ARBA00022553"/>
    </source>
</evidence>
<evidence type="ECO:0000256" key="9">
    <source>
        <dbReference type="ARBA" id="ARBA00074306"/>
    </source>
</evidence>
<feature type="domain" description="Response regulatory" evidence="13">
    <location>
        <begin position="592"/>
        <end position="712"/>
    </location>
</feature>
<evidence type="ECO:0000256" key="11">
    <source>
        <dbReference type="SAM" id="Phobius"/>
    </source>
</evidence>
<keyword evidence="7" id="KW-0902">Two-component regulatory system</keyword>
<dbReference type="SUPFAM" id="SSF47384">
    <property type="entry name" value="Homodimeric domain of signal transducing histidine kinase"/>
    <property type="match status" value="1"/>
</dbReference>
<accession>A0A829W4H7</accession>
<keyword evidence="11" id="KW-0472">Membrane</keyword>
<dbReference type="RefSeq" id="WP_002586576.1">
    <property type="nucleotide sequence ID" value="NZ_AP031445.1"/>
</dbReference>
<dbReference type="InterPro" id="IPR036097">
    <property type="entry name" value="HisK_dim/P_sf"/>
</dbReference>
<evidence type="ECO:0000256" key="2">
    <source>
        <dbReference type="ARBA" id="ARBA00006402"/>
    </source>
</evidence>
<dbReference type="CDD" id="cd17546">
    <property type="entry name" value="REC_hyHK_CKI1_RcsC-like"/>
    <property type="match status" value="2"/>
</dbReference>
<feature type="modified residue" description="4-aspartylphosphate" evidence="10">
    <location>
        <position position="786"/>
    </location>
</feature>
<dbReference type="InterPro" id="IPR036890">
    <property type="entry name" value="HATPase_C_sf"/>
</dbReference>
<dbReference type="GO" id="GO:0000155">
    <property type="term" value="F:phosphorelay sensor kinase activity"/>
    <property type="evidence" value="ECO:0007669"/>
    <property type="project" value="InterPro"/>
</dbReference>
<dbReference type="PANTHER" id="PTHR45339">
    <property type="entry name" value="HYBRID SIGNAL TRANSDUCTION HISTIDINE KINASE J"/>
    <property type="match status" value="1"/>
</dbReference>
<keyword evidence="11" id="KW-1133">Transmembrane helix</keyword>
<evidence type="ECO:0000256" key="7">
    <source>
        <dbReference type="ARBA" id="ARBA00023012"/>
    </source>
</evidence>
<sequence length="856" mass="96205">MDKKILHLLWASLIWLLALCIGVFVLMVQIMLRENNDALSAVVVPYMEGIGTQVQYHFETLFRMRTLQVENILNAIPPEETDQITEEEQERFEKLGRNVEFEYLALYNTEGEAQIIYGEPLKLDNPDFFLDSLNSGEKMSAIGRRADGEAYTLYGVSVGYPNDAGYPLSDGSHCTGIVAGVSTERLNEALSLGTDNTLVYSHIIQSDGTFVVKNTDMSLDNWYEWVLLNGQESGLDGIETDVEAMRQAISRREPFDMLAALHGERRHVYCSYLPNTVWAVVTVMPHGILDDAVADLGMRRIGWSLGGCMIILAAVLTVFFLYLKISRHQMRELDAAKKEAEYANRAKSEFFANMSHDIRTPMNAIVGMTAIATANIQKTEQVKECLRKITLSSRHLLGLINDVLDMSKIESGKLTLNMDTISLRDIMDGIVNIIQPQVHARKQVFDIFIQNIRHEQVYCDGVRLNQVLLNLLSNALKFTPEGGQIHVTVSQESSPKGEQYVRTHFWVEDTGIGMSEEFQKKIFESFVREDSKRVHKTEGSGLGMAITKYIVDAMQGTIEVESEKDKGSRFHIILDLEWAKEQEQDMRLPAWDALVVDDDELLCRSAADTLEEIGLHAEWTLDGATAITMAQQRHAEGRDYHVVLLDRKMPGMDGIETARRLREEIGEDIPILLISAYDWGDIEEEALPAGVSGFISKPLFKSTLYYGLSRFHKKEHTAAVEATQVKTPDFTGKRLLVAEDNEMNWEIASTLLAACGFKMDWAQNGEICVEKFKASKTGDYDAVLMDLRMPVMDGYEATEAIRSSDRSDADIPIIAMTADAFAEDIQKCLACGMNAHTAKPLDMQELLKLLKKFVVL</sequence>
<dbReference type="InterPro" id="IPR005467">
    <property type="entry name" value="His_kinase_dom"/>
</dbReference>
<dbReference type="Gene3D" id="3.30.565.10">
    <property type="entry name" value="Histidine kinase-like ATPase, C-terminal domain"/>
    <property type="match status" value="1"/>
</dbReference>
<dbReference type="Proteomes" id="UP000315200">
    <property type="component" value="Unassembled WGS sequence"/>
</dbReference>
<dbReference type="Proteomes" id="UP000719916">
    <property type="component" value="Unassembled WGS sequence"/>
</dbReference>
<evidence type="ECO:0000259" key="12">
    <source>
        <dbReference type="PROSITE" id="PS50109"/>
    </source>
</evidence>
<proteinExistence type="inferred from homology"/>
<dbReference type="InterPro" id="IPR003661">
    <property type="entry name" value="HisK_dim/P_dom"/>
</dbReference>
<dbReference type="Pfam" id="PF00512">
    <property type="entry name" value="HisKA"/>
    <property type="match status" value="1"/>
</dbReference>
<dbReference type="EMBL" id="BJLB01000001">
    <property type="protein sequence ID" value="GEA36298.1"/>
    <property type="molecule type" value="Genomic_DNA"/>
</dbReference>
<comment type="similarity">
    <text evidence="2">In the N-terminal section; belongs to the phytochrome family.</text>
</comment>
<dbReference type="InterPro" id="IPR003594">
    <property type="entry name" value="HATPase_dom"/>
</dbReference>
<dbReference type="SUPFAM" id="SSF52172">
    <property type="entry name" value="CheY-like"/>
    <property type="match status" value="2"/>
</dbReference>
<dbReference type="EMBL" id="CP050964">
    <property type="protein sequence ID" value="QIX90218.1"/>
    <property type="molecule type" value="Genomic_DNA"/>
</dbReference>
<dbReference type="PANTHER" id="PTHR45339:SF1">
    <property type="entry name" value="HYBRID SIGNAL TRANSDUCTION HISTIDINE KINASE J"/>
    <property type="match status" value="1"/>
</dbReference>
<dbReference type="InterPro" id="IPR004358">
    <property type="entry name" value="Sig_transdc_His_kin-like_C"/>
</dbReference>
<keyword evidence="6" id="KW-0808">Transferase</keyword>